<comment type="caution">
    <text evidence="1">The sequence shown here is derived from an EMBL/GenBank/DDBJ whole genome shotgun (WGS) entry which is preliminary data.</text>
</comment>
<evidence type="ECO:0000313" key="2">
    <source>
        <dbReference type="Proteomes" id="UP000253204"/>
    </source>
</evidence>
<dbReference type="AlphaFoldDB" id="A0A368UB24"/>
<gene>
    <name evidence="1" type="ORF">DU506_01635</name>
</gene>
<dbReference type="EMBL" id="QPIJ01000001">
    <property type="protein sequence ID" value="RCV93886.1"/>
    <property type="molecule type" value="Genomic_DNA"/>
</dbReference>
<protein>
    <submittedName>
        <fullName evidence="1">Uncharacterized protein</fullName>
    </submittedName>
</protein>
<name>A0A368UB24_9GAMM</name>
<organism evidence="1 2">
    <name type="scientific">Vreelandella rituensis</name>
    <dbReference type="NCBI Taxonomy" id="2282306"/>
    <lineage>
        <taxon>Bacteria</taxon>
        <taxon>Pseudomonadati</taxon>
        <taxon>Pseudomonadota</taxon>
        <taxon>Gammaproteobacteria</taxon>
        <taxon>Oceanospirillales</taxon>
        <taxon>Halomonadaceae</taxon>
        <taxon>Vreelandella</taxon>
    </lineage>
</organism>
<accession>A0A368UB24</accession>
<sequence>MGVAIDWYAERRCGARYAGFCIPRTHETEGMAAPESVTHRHLLHMRGDNPRASTITEHSPRLRVCHRLDLRELAKTDGRAISDAKIAWAVALLCEQEAILPCHDPMGASTGESHLAQENLHGDFGLPDSNTASHPEHIAGWHTISSIRCSASLETITHAYRFIGFTAAEQQAVNERMIAANFPRQRRAA</sequence>
<proteinExistence type="predicted"/>
<reference evidence="1 2" key="1">
    <citation type="submission" date="2018-07" db="EMBL/GenBank/DDBJ databases">
        <title>Halomonas rutogse sp. nov., isolated from Lake TangqianCo on Tibetan Plateau.</title>
        <authorList>
            <person name="Lu H."/>
            <person name="Xing P."/>
            <person name="Wu Q."/>
        </authorList>
    </citation>
    <scope>NUCLEOTIDE SEQUENCE [LARGE SCALE GENOMIC DNA]</scope>
    <source>
        <strain evidence="1 2">TQ8S</strain>
    </source>
</reference>
<keyword evidence="2" id="KW-1185">Reference proteome</keyword>
<dbReference type="Proteomes" id="UP000253204">
    <property type="component" value="Unassembled WGS sequence"/>
</dbReference>
<evidence type="ECO:0000313" key="1">
    <source>
        <dbReference type="EMBL" id="RCV93886.1"/>
    </source>
</evidence>